<dbReference type="EMBL" id="JACWMW010000006">
    <property type="protein sequence ID" value="MBD1387511.1"/>
    <property type="molecule type" value="Genomic_DNA"/>
</dbReference>
<dbReference type="InterPro" id="IPR011006">
    <property type="entry name" value="CheY-like_superfamily"/>
</dbReference>
<evidence type="ECO:0000313" key="4">
    <source>
        <dbReference type="EMBL" id="MBD1387511.1"/>
    </source>
</evidence>
<dbReference type="InterPro" id="IPR046947">
    <property type="entry name" value="LytR-like"/>
</dbReference>
<dbReference type="SMART" id="SM00448">
    <property type="entry name" value="REC"/>
    <property type="match status" value="1"/>
</dbReference>
<dbReference type="InterPro" id="IPR007492">
    <property type="entry name" value="LytTR_DNA-bd_dom"/>
</dbReference>
<dbReference type="Pfam" id="PF00072">
    <property type="entry name" value="Response_reg"/>
    <property type="match status" value="1"/>
</dbReference>
<gene>
    <name evidence="4" type="ORF">IDJ75_19660</name>
</gene>
<evidence type="ECO:0000256" key="1">
    <source>
        <dbReference type="PROSITE-ProRule" id="PRU00169"/>
    </source>
</evidence>
<dbReference type="PANTHER" id="PTHR37299">
    <property type="entry name" value="TRANSCRIPTIONAL REGULATOR-RELATED"/>
    <property type="match status" value="1"/>
</dbReference>
<evidence type="ECO:0000313" key="5">
    <source>
        <dbReference type="Proteomes" id="UP000618754"/>
    </source>
</evidence>
<organism evidence="4 5">
    <name type="scientific">Mucilaginibacter rigui</name>
    <dbReference type="NCBI Taxonomy" id="534635"/>
    <lineage>
        <taxon>Bacteria</taxon>
        <taxon>Pseudomonadati</taxon>
        <taxon>Bacteroidota</taxon>
        <taxon>Sphingobacteriia</taxon>
        <taxon>Sphingobacteriales</taxon>
        <taxon>Sphingobacteriaceae</taxon>
        <taxon>Mucilaginibacter</taxon>
    </lineage>
</organism>
<dbReference type="Pfam" id="PF04397">
    <property type="entry name" value="LytTR"/>
    <property type="match status" value="1"/>
</dbReference>
<dbReference type="Proteomes" id="UP000618754">
    <property type="component" value="Unassembled WGS sequence"/>
</dbReference>
<feature type="modified residue" description="4-aspartylphosphate" evidence="1">
    <location>
        <position position="55"/>
    </location>
</feature>
<keyword evidence="1" id="KW-0597">Phosphoprotein</keyword>
<accession>A0ABR7XAG4</accession>
<evidence type="ECO:0000259" key="2">
    <source>
        <dbReference type="PROSITE" id="PS50110"/>
    </source>
</evidence>
<protein>
    <submittedName>
        <fullName evidence="4">Response regulator transcription factor</fullName>
    </submittedName>
</protein>
<dbReference type="InterPro" id="IPR001789">
    <property type="entry name" value="Sig_transdc_resp-reg_receiver"/>
</dbReference>
<dbReference type="Gene3D" id="2.40.50.1020">
    <property type="entry name" value="LytTr DNA-binding domain"/>
    <property type="match status" value="1"/>
</dbReference>
<dbReference type="PROSITE" id="PS50930">
    <property type="entry name" value="HTH_LYTTR"/>
    <property type="match status" value="1"/>
</dbReference>
<name>A0ABR7XAG4_9SPHI</name>
<feature type="domain" description="Response regulatory" evidence="2">
    <location>
        <begin position="4"/>
        <end position="115"/>
    </location>
</feature>
<evidence type="ECO:0000259" key="3">
    <source>
        <dbReference type="PROSITE" id="PS50930"/>
    </source>
</evidence>
<keyword evidence="5" id="KW-1185">Reference proteome</keyword>
<dbReference type="PROSITE" id="PS50110">
    <property type="entry name" value="RESPONSE_REGULATORY"/>
    <property type="match status" value="1"/>
</dbReference>
<sequence length="243" mass="27659">MNIKCLIVDDKPLAIDILADYIKKIPFLELAATTTNPIDGLSILRTQTIHLVFLDIQMPELNGLQFIKIAGRHSKVVLTTAYSKYALDGYEHDVVDYLLKPIAFDRFYRAAEKAMHILQPKNADAPFPAASVENAERQNTATYLFVKTENRIQKVNLDDVLYIEGLQNYISIQTGADRILSLQTLKKVEEQLPPAGFIRVHKSFIVAFKHITYIERSRIFIGETIIPIGDSYRDGFYKRIGNQ</sequence>
<comment type="caution">
    <text evidence="4">The sequence shown here is derived from an EMBL/GenBank/DDBJ whole genome shotgun (WGS) entry which is preliminary data.</text>
</comment>
<dbReference type="Gene3D" id="3.40.50.2300">
    <property type="match status" value="1"/>
</dbReference>
<dbReference type="SUPFAM" id="SSF52172">
    <property type="entry name" value="CheY-like"/>
    <property type="match status" value="1"/>
</dbReference>
<dbReference type="PANTHER" id="PTHR37299:SF1">
    <property type="entry name" value="STAGE 0 SPORULATION PROTEIN A HOMOLOG"/>
    <property type="match status" value="1"/>
</dbReference>
<feature type="domain" description="HTH LytTR-type" evidence="3">
    <location>
        <begin position="144"/>
        <end position="216"/>
    </location>
</feature>
<proteinExistence type="predicted"/>
<dbReference type="SMART" id="SM00850">
    <property type="entry name" value="LytTR"/>
    <property type="match status" value="1"/>
</dbReference>
<dbReference type="RefSeq" id="WP_191177353.1">
    <property type="nucleotide sequence ID" value="NZ_JACWMW010000006.1"/>
</dbReference>
<reference evidence="4 5" key="1">
    <citation type="submission" date="2020-09" db="EMBL/GenBank/DDBJ databases">
        <title>Novel species of Mucilaginibacter isolated from a glacier on the Tibetan Plateau.</title>
        <authorList>
            <person name="Liu Q."/>
            <person name="Xin Y.-H."/>
        </authorList>
    </citation>
    <scope>NUCLEOTIDE SEQUENCE [LARGE SCALE GENOMIC DNA]</scope>
    <source>
        <strain evidence="4 5">CGMCC 1.13878</strain>
    </source>
</reference>